<accession>A0A254N221</accession>
<name>A0A254N221_9BURK</name>
<feature type="transmembrane region" description="Helical" evidence="6">
    <location>
        <begin position="158"/>
        <end position="175"/>
    </location>
</feature>
<comment type="similarity">
    <text evidence="2">Belongs to the EamA transporter family.</text>
</comment>
<dbReference type="SUPFAM" id="SSF103481">
    <property type="entry name" value="Multidrug resistance efflux transporter EmrE"/>
    <property type="match status" value="2"/>
</dbReference>
<evidence type="ECO:0000313" key="9">
    <source>
        <dbReference type="Proteomes" id="UP000197446"/>
    </source>
</evidence>
<feature type="transmembrane region" description="Helical" evidence="6">
    <location>
        <begin position="130"/>
        <end position="146"/>
    </location>
</feature>
<dbReference type="InterPro" id="IPR037185">
    <property type="entry name" value="EmrE-like"/>
</dbReference>
<dbReference type="EMBL" id="NISI01000010">
    <property type="protein sequence ID" value="OWR02249.1"/>
    <property type="molecule type" value="Genomic_DNA"/>
</dbReference>
<sequence>MPDRAPASHLPLLAALAVVIVWGVNFPLQKALFGQVGPIGFLGLRYLLVPFCAVALLCWRFGTHWPRLDRQEIWPLVRLTLVGQGLHLLLSALGMQGSTAFSASVLLACGPVFTLLILRLSGIERLSRGQVAGVATAAAGALLFTSDKLLSADWQASLGDLTLLLAAALFSYYTVASKPLIQHHGGVTVLGYGSLVCTLPMLLWSAPSLAALDWAALPGWVWTGTLWQTAGGGFLGWLAWGWANERRGVARTAPLIYLMPLIAGLAAWAWGGEQFSAHKLLGAGVILGGVALAQFSPSRPQPQPAVTAAPGA</sequence>
<gene>
    <name evidence="8" type="ORF">CDO81_21185</name>
</gene>
<keyword evidence="4 6" id="KW-1133">Transmembrane helix</keyword>
<evidence type="ECO:0000256" key="3">
    <source>
        <dbReference type="ARBA" id="ARBA00022692"/>
    </source>
</evidence>
<evidence type="ECO:0000256" key="2">
    <source>
        <dbReference type="ARBA" id="ARBA00007362"/>
    </source>
</evidence>
<dbReference type="PANTHER" id="PTHR32322:SF2">
    <property type="entry name" value="EAMA DOMAIN-CONTAINING PROTEIN"/>
    <property type="match status" value="1"/>
</dbReference>
<evidence type="ECO:0000313" key="8">
    <source>
        <dbReference type="EMBL" id="OWR02249.1"/>
    </source>
</evidence>
<protein>
    <submittedName>
        <fullName evidence="8">EamA family transporter</fullName>
    </submittedName>
</protein>
<dbReference type="InterPro" id="IPR050638">
    <property type="entry name" value="AA-Vitamin_Transporters"/>
</dbReference>
<keyword evidence="3 6" id="KW-0812">Transmembrane</keyword>
<feature type="transmembrane region" description="Helical" evidence="6">
    <location>
        <begin position="99"/>
        <end position="118"/>
    </location>
</feature>
<reference evidence="8 9" key="1">
    <citation type="journal article" date="2007" name="Int. J. Syst. Evol. Microbiol.">
        <title>Description of Pelomonas aquatica sp. nov. and Pelomonas puraquae sp. nov., isolated from industrial and haemodialysis water.</title>
        <authorList>
            <person name="Gomila M."/>
            <person name="Bowien B."/>
            <person name="Falsen E."/>
            <person name="Moore E.R."/>
            <person name="Lalucat J."/>
        </authorList>
    </citation>
    <scope>NUCLEOTIDE SEQUENCE [LARGE SCALE GENOMIC DNA]</scope>
    <source>
        <strain evidence="8 9">CCUG 52769</strain>
    </source>
</reference>
<dbReference type="Pfam" id="PF00892">
    <property type="entry name" value="EamA"/>
    <property type="match status" value="2"/>
</dbReference>
<organism evidence="8 9">
    <name type="scientific">Roseateles puraquae</name>
    <dbReference type="NCBI Taxonomy" id="431059"/>
    <lineage>
        <taxon>Bacteria</taxon>
        <taxon>Pseudomonadati</taxon>
        <taxon>Pseudomonadota</taxon>
        <taxon>Betaproteobacteria</taxon>
        <taxon>Burkholderiales</taxon>
        <taxon>Sphaerotilaceae</taxon>
        <taxon>Roseateles</taxon>
    </lineage>
</organism>
<evidence type="ECO:0000259" key="7">
    <source>
        <dbReference type="Pfam" id="PF00892"/>
    </source>
</evidence>
<comment type="subcellular location">
    <subcellularLocation>
        <location evidence="1">Membrane</location>
        <topology evidence="1">Multi-pass membrane protein</topology>
    </subcellularLocation>
</comment>
<feature type="domain" description="EamA" evidence="7">
    <location>
        <begin position="158"/>
        <end position="292"/>
    </location>
</feature>
<dbReference type="PANTHER" id="PTHR32322">
    <property type="entry name" value="INNER MEMBRANE TRANSPORTER"/>
    <property type="match status" value="1"/>
</dbReference>
<dbReference type="Proteomes" id="UP000197446">
    <property type="component" value="Unassembled WGS sequence"/>
</dbReference>
<dbReference type="AlphaFoldDB" id="A0A254N221"/>
<feature type="domain" description="EamA" evidence="7">
    <location>
        <begin position="12"/>
        <end position="145"/>
    </location>
</feature>
<evidence type="ECO:0000256" key="4">
    <source>
        <dbReference type="ARBA" id="ARBA00022989"/>
    </source>
</evidence>
<feature type="transmembrane region" description="Helical" evidence="6">
    <location>
        <begin position="187"/>
        <end position="206"/>
    </location>
</feature>
<keyword evidence="9" id="KW-1185">Reference proteome</keyword>
<comment type="caution">
    <text evidence="8">The sequence shown here is derived from an EMBL/GenBank/DDBJ whole genome shotgun (WGS) entry which is preliminary data.</text>
</comment>
<evidence type="ECO:0000256" key="1">
    <source>
        <dbReference type="ARBA" id="ARBA00004141"/>
    </source>
</evidence>
<feature type="transmembrane region" description="Helical" evidence="6">
    <location>
        <begin position="255"/>
        <end position="271"/>
    </location>
</feature>
<evidence type="ECO:0000256" key="6">
    <source>
        <dbReference type="SAM" id="Phobius"/>
    </source>
</evidence>
<dbReference type="RefSeq" id="WP_088485225.1">
    <property type="nucleotide sequence ID" value="NZ_NISI01000010.1"/>
</dbReference>
<dbReference type="InterPro" id="IPR000620">
    <property type="entry name" value="EamA_dom"/>
</dbReference>
<feature type="transmembrane region" description="Helical" evidence="6">
    <location>
        <begin position="73"/>
        <end position="93"/>
    </location>
</feature>
<keyword evidence="5 6" id="KW-0472">Membrane</keyword>
<dbReference type="OrthoDB" id="9811486at2"/>
<evidence type="ECO:0000256" key="5">
    <source>
        <dbReference type="ARBA" id="ARBA00023136"/>
    </source>
</evidence>
<dbReference type="GO" id="GO:0016020">
    <property type="term" value="C:membrane"/>
    <property type="evidence" value="ECO:0007669"/>
    <property type="project" value="UniProtKB-SubCell"/>
</dbReference>
<feature type="transmembrane region" description="Helical" evidence="6">
    <location>
        <begin position="226"/>
        <end position="243"/>
    </location>
</feature>
<proteinExistence type="inferred from homology"/>
<feature type="transmembrane region" description="Helical" evidence="6">
    <location>
        <begin position="39"/>
        <end position="61"/>
    </location>
</feature>